<gene>
    <name evidence="1" type="ORF">ENO04_01855</name>
</gene>
<name>A0A7C1E810_9CREN</name>
<accession>A0A7C1E810</accession>
<dbReference type="EMBL" id="DSDY01000058">
    <property type="protein sequence ID" value="HDS10356.1"/>
    <property type="molecule type" value="Genomic_DNA"/>
</dbReference>
<dbReference type="AlphaFoldDB" id="A0A7C1E810"/>
<sequence length="151" mass="16416">MDKLIVVLHDASSQARINNFIKVTLAFTDKISLVVISKPSGAGAMYGVPEASKLLYKESVPLVVVPDLKDLREVFPNKKLVLVALDEEKSRRIRTLSELGDPSDKLLVFPGSDGGFSKKELLEADDVVYPLGLKREVPAEALLAVLLSSLS</sequence>
<protein>
    <recommendedName>
        <fullName evidence="2">Exonuclease</fullName>
    </recommendedName>
</protein>
<dbReference type="InterPro" id="IPR018665">
    <property type="entry name" value="DUF2122_RecB-nuclease-rel"/>
</dbReference>
<comment type="caution">
    <text evidence="1">The sequence shown here is derived from an EMBL/GenBank/DDBJ whole genome shotgun (WGS) entry which is preliminary data.</text>
</comment>
<proteinExistence type="predicted"/>
<evidence type="ECO:0000313" key="1">
    <source>
        <dbReference type="EMBL" id="HDS10356.1"/>
    </source>
</evidence>
<evidence type="ECO:0008006" key="2">
    <source>
        <dbReference type="Google" id="ProtNLM"/>
    </source>
</evidence>
<dbReference type="Pfam" id="PF09895">
    <property type="entry name" value="DUF2122"/>
    <property type="match status" value="1"/>
</dbReference>
<organism evidence="1">
    <name type="scientific">Fervidicoccus fontis</name>
    <dbReference type="NCBI Taxonomy" id="683846"/>
    <lineage>
        <taxon>Archaea</taxon>
        <taxon>Thermoproteota</taxon>
        <taxon>Thermoprotei</taxon>
        <taxon>Fervidicoccales</taxon>
        <taxon>Fervidicoccaceae</taxon>
        <taxon>Fervidicoccus</taxon>
    </lineage>
</organism>
<reference evidence="1" key="1">
    <citation type="journal article" date="2020" name="mSystems">
        <title>Genome- and Community-Level Interaction Insights into Carbon Utilization and Element Cycling Functions of Hydrothermarchaeota in Hydrothermal Sediment.</title>
        <authorList>
            <person name="Zhou Z."/>
            <person name="Liu Y."/>
            <person name="Xu W."/>
            <person name="Pan J."/>
            <person name="Luo Z.H."/>
            <person name="Li M."/>
        </authorList>
    </citation>
    <scope>NUCLEOTIDE SEQUENCE [LARGE SCALE GENOMIC DNA]</scope>
    <source>
        <strain evidence="1">SpSt-123</strain>
    </source>
</reference>